<dbReference type="RefSeq" id="WP_120366466.1">
    <property type="nucleotide sequence ID" value="NZ_RAXZ01000001.1"/>
</dbReference>
<gene>
    <name evidence="1" type="ORF">D7V64_00245</name>
</gene>
<proteinExistence type="predicted"/>
<dbReference type="Proteomes" id="UP000281084">
    <property type="component" value="Unassembled WGS sequence"/>
</dbReference>
<accession>A0A3A8GP30</accession>
<dbReference type="EMBL" id="RAXZ01000001">
    <property type="protein sequence ID" value="RKG55581.1"/>
    <property type="molecule type" value="Genomic_DNA"/>
</dbReference>
<organism evidence="1 2">
    <name type="scientific">Acinetobacter cumulans</name>
    <dbReference type="NCBI Taxonomy" id="2136182"/>
    <lineage>
        <taxon>Bacteria</taxon>
        <taxon>Pseudomonadati</taxon>
        <taxon>Pseudomonadota</taxon>
        <taxon>Gammaproteobacteria</taxon>
        <taxon>Moraxellales</taxon>
        <taxon>Moraxellaceae</taxon>
        <taxon>Acinetobacter</taxon>
    </lineage>
</organism>
<comment type="caution">
    <text evidence="1">The sequence shown here is derived from an EMBL/GenBank/DDBJ whole genome shotgun (WGS) entry which is preliminary data.</text>
</comment>
<evidence type="ECO:0000313" key="2">
    <source>
        <dbReference type="Proteomes" id="UP000281084"/>
    </source>
</evidence>
<sequence length="122" mass="14237">MMQHVEQASSSEIFSVATLLYARMRRLGVRVIDVMYMVENKQYAYHVIKLALQAHDTELDRLSVRLQLMMELDVEDETQVQLPVADTLVAEMKEDQEDPYYEATEDEIYKAQVSHHYIGALR</sequence>
<name>A0A3A8GP30_9GAMM</name>
<dbReference type="AlphaFoldDB" id="A0A3A8GP30"/>
<reference evidence="1 2" key="1">
    <citation type="submission" date="2018-09" db="EMBL/GenBank/DDBJ databases">
        <title>The draft genome of Acinetobacter spp. strains.</title>
        <authorList>
            <person name="Qin J."/>
            <person name="Feng Y."/>
            <person name="Zong Z."/>
        </authorList>
    </citation>
    <scope>NUCLEOTIDE SEQUENCE [LARGE SCALE GENOMIC DNA]</scope>
    <source>
        <strain evidence="1 2">WCHAc060002</strain>
    </source>
</reference>
<evidence type="ECO:0000313" key="1">
    <source>
        <dbReference type="EMBL" id="RKG55581.1"/>
    </source>
</evidence>
<protein>
    <submittedName>
        <fullName evidence="1">Uncharacterized protein</fullName>
    </submittedName>
</protein>